<evidence type="ECO:0000313" key="3">
    <source>
        <dbReference type="EMBL" id="AZQ76771.1"/>
    </source>
</evidence>
<keyword evidence="4" id="KW-1185">Reference proteome</keyword>
<dbReference type="CDD" id="cd03801">
    <property type="entry name" value="GT4_PimA-like"/>
    <property type="match status" value="1"/>
</dbReference>
<dbReference type="Pfam" id="PF00534">
    <property type="entry name" value="Glycos_transf_1"/>
    <property type="match status" value="1"/>
</dbReference>
<reference evidence="3 4" key="1">
    <citation type="submission" date="2018-12" db="EMBL/GenBank/DDBJ databases">
        <title>Complete genome sequence of Flaviflexus sp. H23T48.</title>
        <authorList>
            <person name="Bae J.-W."/>
            <person name="Lee J.-Y."/>
        </authorList>
    </citation>
    <scope>NUCLEOTIDE SEQUENCE [LARGE SCALE GENOMIC DNA]</scope>
    <source>
        <strain evidence="3 4">H23T48</strain>
    </source>
</reference>
<gene>
    <name evidence="3" type="ORF">EJ997_04845</name>
</gene>
<dbReference type="OrthoDB" id="9808602at2"/>
<organism evidence="3 4">
    <name type="scientific">Flaviflexus ciconiae</name>
    <dbReference type="NCBI Taxonomy" id="2496867"/>
    <lineage>
        <taxon>Bacteria</taxon>
        <taxon>Bacillati</taxon>
        <taxon>Actinomycetota</taxon>
        <taxon>Actinomycetes</taxon>
        <taxon>Actinomycetales</taxon>
        <taxon>Actinomycetaceae</taxon>
        <taxon>Flaviflexus</taxon>
    </lineage>
</organism>
<protein>
    <submittedName>
        <fullName evidence="3">Glycosyltransferase</fullName>
    </submittedName>
</protein>
<feature type="domain" description="Glycosyl transferase family 1" evidence="2">
    <location>
        <begin position="227"/>
        <end position="395"/>
    </location>
</feature>
<sequence length="431" mass="47712">MRVLWFTNIAIGEAPDLMGSTRNIFGGWLDGMFGQFSDTDGVEVSVAFPLKDPVPAITGDSATYYSFRSGPLGQEPVSGIVDSIRDILSDAQPDIVHVFGTESQHVVTVLRLCQELRIPALLQMQGLMGSITKHFTGWLPDKVTRRATLPERVLKRSTQHHLDNFRAAGELESEALGLAKHVLGHTTYDRAWASQVTPSATYHHAEETLRQVFYGNDRWSPNLCDRYSLLVSQASVPYKGAHIAISAMPIILRSFPDAVLYIAGPNPVGSGSLMQRIRRSGYGWYLSRLIKRCALSDKVKFVGALDQSAMRDRYLQSHVFLSCSSIENESNSVSEAKILGVPVVASYVGGVTDRIRHGVTGFHYQGDAPYMLAHFAMEIFSNDKLALNLGSEARADAVLRHDRQRNLNRILEIYRTVLLSPGYESEVSNGE</sequence>
<dbReference type="KEGG" id="flh:EJ997_04845"/>
<dbReference type="EMBL" id="CP034593">
    <property type="protein sequence ID" value="AZQ76771.1"/>
    <property type="molecule type" value="Genomic_DNA"/>
</dbReference>
<dbReference type="PANTHER" id="PTHR45947:SF3">
    <property type="entry name" value="SULFOQUINOVOSYL TRANSFERASE SQD2"/>
    <property type="match status" value="1"/>
</dbReference>
<dbReference type="PANTHER" id="PTHR45947">
    <property type="entry name" value="SULFOQUINOVOSYL TRANSFERASE SQD2"/>
    <property type="match status" value="1"/>
</dbReference>
<evidence type="ECO:0000259" key="2">
    <source>
        <dbReference type="Pfam" id="PF00534"/>
    </source>
</evidence>
<dbReference type="SUPFAM" id="SSF53756">
    <property type="entry name" value="UDP-Glycosyltransferase/glycogen phosphorylase"/>
    <property type="match status" value="1"/>
</dbReference>
<dbReference type="Gene3D" id="3.40.50.2000">
    <property type="entry name" value="Glycogen Phosphorylase B"/>
    <property type="match status" value="2"/>
</dbReference>
<evidence type="ECO:0000256" key="1">
    <source>
        <dbReference type="ARBA" id="ARBA00022679"/>
    </source>
</evidence>
<accession>A0A3S9PWM0</accession>
<name>A0A3S9PWM0_9ACTO</name>
<dbReference type="GO" id="GO:0016757">
    <property type="term" value="F:glycosyltransferase activity"/>
    <property type="evidence" value="ECO:0007669"/>
    <property type="project" value="InterPro"/>
</dbReference>
<dbReference type="Proteomes" id="UP000280344">
    <property type="component" value="Chromosome"/>
</dbReference>
<dbReference type="AlphaFoldDB" id="A0A3S9PWM0"/>
<dbReference type="InterPro" id="IPR050194">
    <property type="entry name" value="Glycosyltransferase_grp1"/>
</dbReference>
<proteinExistence type="predicted"/>
<dbReference type="InterPro" id="IPR001296">
    <property type="entry name" value="Glyco_trans_1"/>
</dbReference>
<keyword evidence="1 3" id="KW-0808">Transferase</keyword>
<evidence type="ECO:0000313" key="4">
    <source>
        <dbReference type="Proteomes" id="UP000280344"/>
    </source>
</evidence>